<feature type="domain" description="Ubiquitin 3 binding protein But2 C-terminal" evidence="2">
    <location>
        <begin position="144"/>
        <end position="284"/>
    </location>
</feature>
<accession>A0A4U0VSR9</accession>
<evidence type="ECO:0000313" key="4">
    <source>
        <dbReference type="Proteomes" id="UP000309340"/>
    </source>
</evidence>
<feature type="region of interest" description="Disordered" evidence="1">
    <location>
        <begin position="49"/>
        <end position="92"/>
    </location>
</feature>
<feature type="compositionally biased region" description="Low complexity" evidence="1">
    <location>
        <begin position="63"/>
        <end position="92"/>
    </location>
</feature>
<organism evidence="3 4">
    <name type="scientific">Friedmanniomyces simplex</name>
    <dbReference type="NCBI Taxonomy" id="329884"/>
    <lineage>
        <taxon>Eukaryota</taxon>
        <taxon>Fungi</taxon>
        <taxon>Dikarya</taxon>
        <taxon>Ascomycota</taxon>
        <taxon>Pezizomycotina</taxon>
        <taxon>Dothideomycetes</taxon>
        <taxon>Dothideomycetidae</taxon>
        <taxon>Mycosphaerellales</taxon>
        <taxon>Teratosphaeriaceae</taxon>
        <taxon>Friedmanniomyces</taxon>
    </lineage>
</organism>
<comment type="caution">
    <text evidence="3">The sequence shown here is derived from an EMBL/GenBank/DDBJ whole genome shotgun (WGS) entry which is preliminary data.</text>
</comment>
<name>A0A4U0VSR9_9PEZI</name>
<proteinExistence type="predicted"/>
<evidence type="ECO:0000313" key="3">
    <source>
        <dbReference type="EMBL" id="TKA52538.1"/>
    </source>
</evidence>
<dbReference type="STRING" id="329884.A0A4U0VSR9"/>
<dbReference type="EMBL" id="NAJQ01001816">
    <property type="protein sequence ID" value="TKA52538.1"/>
    <property type="molecule type" value="Genomic_DNA"/>
</dbReference>
<evidence type="ECO:0000259" key="2">
    <source>
        <dbReference type="Pfam" id="PF09792"/>
    </source>
</evidence>
<protein>
    <recommendedName>
        <fullName evidence="2">Ubiquitin 3 binding protein But2 C-terminal domain-containing protein</fullName>
    </recommendedName>
</protein>
<dbReference type="Pfam" id="PF09792">
    <property type="entry name" value="But2"/>
    <property type="match status" value="1"/>
</dbReference>
<dbReference type="PANTHER" id="PTHR39613:SF1">
    <property type="entry name" value="ANCHORED CELL WALL PROTEIN, PUTATIVE (AFU_ORTHOLOGUE AFUA_4G08960)-RELATED"/>
    <property type="match status" value="1"/>
</dbReference>
<gene>
    <name evidence="3" type="ORF">B0A55_11942</name>
</gene>
<dbReference type="OrthoDB" id="4657524at2759"/>
<dbReference type="PANTHER" id="PTHR39613">
    <property type="entry name" value="ANCHORED CELL WALL PROTEIN, PUTATIVE (AFU_ORTHOLOGUE AFUA_4G08960)-RELATED"/>
    <property type="match status" value="1"/>
</dbReference>
<evidence type="ECO:0000256" key="1">
    <source>
        <dbReference type="SAM" id="MobiDB-lite"/>
    </source>
</evidence>
<dbReference type="Proteomes" id="UP000309340">
    <property type="component" value="Unassembled WGS sequence"/>
</dbReference>
<dbReference type="AlphaFoldDB" id="A0A4U0VSR9"/>
<keyword evidence="4" id="KW-1185">Reference proteome</keyword>
<sequence>MAYKGSDSFYSCPTGDHGGWNIYSEPVKGQDKCMPISLKADACFHGCASSTKSCKPTPKHKSTSMPTSTSTSTSTTYTTTTRTTTTTKCSPSTVSPQTVTSTSCSTMTLSTPIPAPPMSSSSSSTVAPAPMATCPADLIGSNFEFPHLIVHMDQQQQDKVLGNSLNGIAAGSISSIFNFDIPVADVGKTCSLKFLLPAEGTMETSSYKLSGNGSVEFAILESPATKDTTYATAPLVHNYLSGFDLVPGNAYNVSSYPCPAGQTVSFWMYATGNTRLGYFQDFNPCPCTLTDVIRAFDNLAVRAVFNTYELVEQIMLHLPRVYIYRAAQISKTCHTVRTESPALAKLIAPVKPLTAADIKPFTPTELTQFGAPGGAPGFDSFFTQPDFDIPTSLDRIAELYAAGKAIRPMDTIPYQTKRLSVRPHYASSGEHGAISVHPGLTPSYGRPNPYGTLVTLHIPMLMIENPATNAWVCPPGEYATDPPVTEARIGVFWRGRTVGSTMACCSGGLTLRKSVRAQMDIFVDGGVINALAPLGFWGELECVVEITMGVDAGRLRSGVSGNWSVRRESGIDTGH</sequence>
<reference evidence="3 4" key="1">
    <citation type="submission" date="2017-03" db="EMBL/GenBank/DDBJ databases">
        <title>Genomes of endolithic fungi from Antarctica.</title>
        <authorList>
            <person name="Coleine C."/>
            <person name="Masonjones S."/>
            <person name="Stajich J.E."/>
        </authorList>
    </citation>
    <scope>NUCLEOTIDE SEQUENCE [LARGE SCALE GENOMIC DNA]</scope>
    <source>
        <strain evidence="3 4">CCFEE 5184</strain>
    </source>
</reference>
<dbReference type="InterPro" id="IPR018620">
    <property type="entry name" value="Ubiquitin3-bd_protein_But2_C"/>
</dbReference>